<evidence type="ECO:0000256" key="1">
    <source>
        <dbReference type="ARBA" id="ARBA00022801"/>
    </source>
</evidence>
<dbReference type="Pfam" id="PF04203">
    <property type="entry name" value="Sortase"/>
    <property type="match status" value="1"/>
</dbReference>
<dbReference type="InterPro" id="IPR042001">
    <property type="entry name" value="Sortase_F"/>
</dbReference>
<evidence type="ECO:0000313" key="4">
    <source>
        <dbReference type="EMBL" id="MFC0678284.1"/>
    </source>
</evidence>
<evidence type="ECO:0000313" key="5">
    <source>
        <dbReference type="Proteomes" id="UP001589896"/>
    </source>
</evidence>
<feature type="compositionally biased region" description="Acidic residues" evidence="2">
    <location>
        <begin position="54"/>
        <end position="66"/>
    </location>
</feature>
<feature type="compositionally biased region" description="Low complexity" evidence="2">
    <location>
        <begin position="28"/>
        <end position="52"/>
    </location>
</feature>
<keyword evidence="1" id="KW-0378">Hydrolase</keyword>
<dbReference type="PROSITE" id="PS51257">
    <property type="entry name" value="PROKAR_LIPOPROTEIN"/>
    <property type="match status" value="1"/>
</dbReference>
<dbReference type="SUPFAM" id="SSF63817">
    <property type="entry name" value="Sortase"/>
    <property type="match status" value="1"/>
</dbReference>
<keyword evidence="5" id="KW-1185">Reference proteome</keyword>
<feature type="chain" id="PRO_5047341614" evidence="3">
    <location>
        <begin position="30"/>
        <end position="224"/>
    </location>
</feature>
<dbReference type="Gene3D" id="2.40.260.10">
    <property type="entry name" value="Sortase"/>
    <property type="match status" value="1"/>
</dbReference>
<dbReference type="Proteomes" id="UP001589896">
    <property type="component" value="Unassembled WGS sequence"/>
</dbReference>
<keyword evidence="3" id="KW-0732">Signal</keyword>
<dbReference type="RefSeq" id="WP_386667993.1">
    <property type="nucleotide sequence ID" value="NZ_JBHLTG010000002.1"/>
</dbReference>
<sequence>MSTDTGRHLRLTAGVAALVLLLTGCGATAQQPQAETTSTAAPSPEPTRTASPEPEPEPSPEPDQPPEVELALDRSKPVKLSIPKLDVDSELIETGLRDDGTLEVPPGDEGSPASWYTGSPTPGSAGPSVLLGHVNSLSDPSGIFYRIRELAAGDRVTVTREDGSTAIFEVYRNESFVKDQFPTKEVYFPVRGAELRMITCDAYVASARLYENNRVVFAKLVETA</sequence>
<protein>
    <submittedName>
        <fullName evidence="4">Class F sortase</fullName>
    </submittedName>
</protein>
<dbReference type="CDD" id="cd05829">
    <property type="entry name" value="Sortase_F"/>
    <property type="match status" value="1"/>
</dbReference>
<feature type="region of interest" description="Disordered" evidence="2">
    <location>
        <begin position="96"/>
        <end position="121"/>
    </location>
</feature>
<accession>A0ABV6RMS6</accession>
<dbReference type="InterPro" id="IPR023365">
    <property type="entry name" value="Sortase_dom-sf"/>
</dbReference>
<organism evidence="4 5">
    <name type="scientific">Lysobacter korlensis</name>
    <dbReference type="NCBI Taxonomy" id="553636"/>
    <lineage>
        <taxon>Bacteria</taxon>
        <taxon>Pseudomonadati</taxon>
        <taxon>Pseudomonadota</taxon>
        <taxon>Gammaproteobacteria</taxon>
        <taxon>Lysobacterales</taxon>
        <taxon>Lysobacteraceae</taxon>
        <taxon>Lysobacter</taxon>
    </lineage>
</organism>
<name>A0ABV6RMS6_9GAMM</name>
<evidence type="ECO:0000256" key="2">
    <source>
        <dbReference type="SAM" id="MobiDB-lite"/>
    </source>
</evidence>
<dbReference type="EMBL" id="JBHLTG010000002">
    <property type="protein sequence ID" value="MFC0678284.1"/>
    <property type="molecule type" value="Genomic_DNA"/>
</dbReference>
<gene>
    <name evidence="4" type="ORF">ACFFGH_10575</name>
</gene>
<comment type="caution">
    <text evidence="4">The sequence shown here is derived from an EMBL/GenBank/DDBJ whole genome shotgun (WGS) entry which is preliminary data.</text>
</comment>
<dbReference type="InterPro" id="IPR005754">
    <property type="entry name" value="Sortase"/>
</dbReference>
<feature type="signal peptide" evidence="3">
    <location>
        <begin position="1"/>
        <end position="29"/>
    </location>
</feature>
<evidence type="ECO:0000256" key="3">
    <source>
        <dbReference type="SAM" id="SignalP"/>
    </source>
</evidence>
<reference evidence="4 5" key="1">
    <citation type="submission" date="2024-09" db="EMBL/GenBank/DDBJ databases">
        <authorList>
            <person name="Sun Q."/>
            <person name="Mori K."/>
        </authorList>
    </citation>
    <scope>NUCLEOTIDE SEQUENCE [LARGE SCALE GENOMIC DNA]</scope>
    <source>
        <strain evidence="4 5">KCTC 23076</strain>
    </source>
</reference>
<feature type="region of interest" description="Disordered" evidence="2">
    <location>
        <begin position="28"/>
        <end position="75"/>
    </location>
</feature>
<proteinExistence type="predicted"/>